<dbReference type="GO" id="GO:0061908">
    <property type="term" value="C:phagophore"/>
    <property type="evidence" value="ECO:0007669"/>
    <property type="project" value="TreeGrafter"/>
</dbReference>
<evidence type="ECO:0000313" key="13">
    <source>
        <dbReference type="RefSeq" id="XP_023172894.1"/>
    </source>
</evidence>
<name>A0A6J1M1Q1_DROHY</name>
<dbReference type="GO" id="GO:0000422">
    <property type="term" value="P:autophagy of mitochondrion"/>
    <property type="evidence" value="ECO:0007669"/>
    <property type="project" value="TreeGrafter"/>
</dbReference>
<evidence type="ECO:0000256" key="6">
    <source>
        <dbReference type="ARBA" id="ARBA00022824"/>
    </source>
</evidence>
<dbReference type="KEGG" id="dhe:111600823"/>
<dbReference type="InterPro" id="IPR026849">
    <property type="entry name" value="ATG2"/>
</dbReference>
<protein>
    <recommendedName>
        <fullName evidence="4">Autophagy-related protein 2</fullName>
    </recommendedName>
</protein>
<proteinExistence type="inferred from homology"/>
<dbReference type="GO" id="GO:0061709">
    <property type="term" value="P:reticulophagy"/>
    <property type="evidence" value="ECO:0007669"/>
    <property type="project" value="TreeGrafter"/>
</dbReference>
<dbReference type="PANTHER" id="PTHR13190">
    <property type="entry name" value="AUTOPHAGY-RELATED 2, ISOFORM A"/>
    <property type="match status" value="1"/>
</dbReference>
<keyword evidence="6" id="KW-0256">Endoplasmic reticulum</keyword>
<dbReference type="AlphaFoldDB" id="A0A6J1M1Q1"/>
<evidence type="ECO:0000256" key="2">
    <source>
        <dbReference type="ARBA" id="ARBA00004623"/>
    </source>
</evidence>
<evidence type="ECO:0000256" key="11">
    <source>
        <dbReference type="ARBA" id="ARBA00024615"/>
    </source>
</evidence>
<dbReference type="GO" id="GO:0061723">
    <property type="term" value="P:glycophagy"/>
    <property type="evidence" value="ECO:0007669"/>
    <property type="project" value="TreeGrafter"/>
</dbReference>
<evidence type="ECO:0000256" key="10">
    <source>
        <dbReference type="ARBA" id="ARBA00024479"/>
    </source>
</evidence>
<reference evidence="13" key="1">
    <citation type="submission" date="2025-08" db="UniProtKB">
        <authorList>
            <consortium name="RefSeq"/>
        </authorList>
    </citation>
    <scope>IDENTIFICATION</scope>
    <source>
        <strain evidence="13">15085-1641.00</strain>
        <tissue evidence="13">Whole body</tissue>
    </source>
</reference>
<comment type="subcellular location">
    <subcellularLocation>
        <location evidence="1">Endoplasmic reticulum membrane</location>
        <topology evidence="1">Peripheral membrane protein</topology>
    </subcellularLocation>
    <subcellularLocation>
        <location evidence="2">Preautophagosomal structure membrane</location>
        <topology evidence="2">Peripheral membrane protein</topology>
    </subcellularLocation>
</comment>
<keyword evidence="5" id="KW-0813">Transport</keyword>
<keyword evidence="12" id="KW-1185">Reference proteome</keyword>
<dbReference type="Proteomes" id="UP000504633">
    <property type="component" value="Unplaced"/>
</dbReference>
<evidence type="ECO:0000313" key="12">
    <source>
        <dbReference type="Proteomes" id="UP000504633"/>
    </source>
</evidence>
<dbReference type="RefSeq" id="XP_023172894.1">
    <property type="nucleotide sequence ID" value="XM_023317126.2"/>
</dbReference>
<comment type="similarity">
    <text evidence="3">Belongs to the ATG2 family.</text>
</comment>
<evidence type="ECO:0000256" key="4">
    <source>
        <dbReference type="ARBA" id="ARBA00018070"/>
    </source>
</evidence>
<dbReference type="GO" id="GO:0034045">
    <property type="term" value="C:phagophore assembly site membrane"/>
    <property type="evidence" value="ECO:0007669"/>
    <property type="project" value="UniProtKB-SubCell"/>
</dbReference>
<evidence type="ECO:0000256" key="5">
    <source>
        <dbReference type="ARBA" id="ARBA00022448"/>
    </source>
</evidence>
<keyword evidence="7" id="KW-0072">Autophagy</keyword>
<gene>
    <name evidence="13" type="primary">LOC111600823</name>
</gene>
<dbReference type="GO" id="GO:0043495">
    <property type="term" value="F:protein-membrane adaptor activity"/>
    <property type="evidence" value="ECO:0007669"/>
    <property type="project" value="TreeGrafter"/>
</dbReference>
<accession>A0A6J1M1Q1</accession>
<comment type="catalytic activity">
    <reaction evidence="11">
        <text>a 1,2-diacyl-sn-glycero-3-phosphoethanolamine(in) = a 1,2-diacyl-sn-glycero-3-phosphoethanolamine(out)</text>
        <dbReference type="Rhea" id="RHEA:38895"/>
        <dbReference type="ChEBI" id="CHEBI:64612"/>
    </reaction>
</comment>
<keyword evidence="8" id="KW-0445">Lipid transport</keyword>
<comment type="catalytic activity">
    <reaction evidence="10">
        <text>a 1,2-diacyl-sn-glycero-3-phospho-L-serine(in) = a 1,2-diacyl-sn-glycero-3-phospho-L-serine(out)</text>
        <dbReference type="Rhea" id="RHEA:38663"/>
        <dbReference type="ChEBI" id="CHEBI:57262"/>
    </reaction>
</comment>
<sequence>MSWFNLWDGLKTKTCRYLLQRYLGQFFENNLNLEQLKVDLYNGKAVVENISLKVKALNDLFEDQGWAFEVISGHIGCLTAMVPWNALMTNDSSLNVSNLTITLRPVTRCQSGTTMLESMWSSVSSSMQMAEECMKQIDDDIPFLNHNNTLIGLEKFAETIDNVLNRIHANLTNTTINIEYMLPKSSKKLIISFKAHHIEYKNQTGYEKNFSSHEELSNTDNTDQAANMISLPMIAKHNLVTYDLTIHTSEITKTETNTADLKSIGRLCKIVEFKGCQNFKISIKQTENIVGPKINLEVTIDDIYFMLTPRQIHMLIRIFKGFDKVRPKDKLIKKYTDSKTEVHNTHFPTKMSGLVEKDKEWCAEDGYRKSEYIYNDKKKSKKCESIISSTSTNSLTTSYSNAQRNEEIDEKSGEILKFKLQIYKIVGVFLHTDILFESTSHHIGSSCIYTNQSFATYLETASYFFQTATIEKNEKECHIPIPNNNYLLLMISSLLVSGNQKRFCNELTLKTTLSATMFDFCEILDNTNTHLILFDRKKNCQDGYHTRPEIVLSHISSCLFKQNYNISNNKIECTIDDCIVEFDISIYDRISSLLGISPFINQDDTDECISENGNPMDMQIKCNYLKCNLRFPVNGGLPRDSDKFEGFQKNIRKDYFLFDLQNILIEWKLYISIFVDNIYGYYC</sequence>
<dbReference type="OrthoDB" id="18982at2759"/>
<organism evidence="12 13">
    <name type="scientific">Drosophila hydei</name>
    <name type="common">Fruit fly</name>
    <dbReference type="NCBI Taxonomy" id="7224"/>
    <lineage>
        <taxon>Eukaryota</taxon>
        <taxon>Metazoa</taxon>
        <taxon>Ecdysozoa</taxon>
        <taxon>Arthropoda</taxon>
        <taxon>Hexapoda</taxon>
        <taxon>Insecta</taxon>
        <taxon>Pterygota</taxon>
        <taxon>Neoptera</taxon>
        <taxon>Endopterygota</taxon>
        <taxon>Diptera</taxon>
        <taxon>Brachycera</taxon>
        <taxon>Muscomorpha</taxon>
        <taxon>Ephydroidea</taxon>
        <taxon>Drosophilidae</taxon>
        <taxon>Drosophila</taxon>
    </lineage>
</organism>
<evidence type="ECO:0000256" key="1">
    <source>
        <dbReference type="ARBA" id="ARBA00004406"/>
    </source>
</evidence>
<dbReference type="GO" id="GO:0000045">
    <property type="term" value="P:autophagosome assembly"/>
    <property type="evidence" value="ECO:0007669"/>
    <property type="project" value="TreeGrafter"/>
</dbReference>
<dbReference type="PANTHER" id="PTHR13190:SF1">
    <property type="entry name" value="AUTOPHAGY-RELATED 2, ISOFORM A"/>
    <property type="match status" value="1"/>
</dbReference>
<dbReference type="GO" id="GO:0006869">
    <property type="term" value="P:lipid transport"/>
    <property type="evidence" value="ECO:0007669"/>
    <property type="project" value="UniProtKB-KW"/>
</dbReference>
<dbReference type="OMA" id="KEWCAED"/>
<evidence type="ECO:0000256" key="7">
    <source>
        <dbReference type="ARBA" id="ARBA00023006"/>
    </source>
</evidence>
<evidence type="ECO:0000256" key="3">
    <source>
        <dbReference type="ARBA" id="ARBA00009714"/>
    </source>
</evidence>
<dbReference type="GO" id="GO:0034727">
    <property type="term" value="P:piecemeal microautophagy of the nucleus"/>
    <property type="evidence" value="ECO:0007669"/>
    <property type="project" value="TreeGrafter"/>
</dbReference>
<keyword evidence="9" id="KW-0472">Membrane</keyword>
<evidence type="ECO:0000256" key="9">
    <source>
        <dbReference type="ARBA" id="ARBA00023136"/>
    </source>
</evidence>
<dbReference type="GO" id="GO:0005789">
    <property type="term" value="C:endoplasmic reticulum membrane"/>
    <property type="evidence" value="ECO:0007669"/>
    <property type="project" value="UniProtKB-SubCell"/>
</dbReference>
<evidence type="ECO:0000256" key="8">
    <source>
        <dbReference type="ARBA" id="ARBA00023055"/>
    </source>
</evidence>
<dbReference type="GO" id="GO:0032266">
    <property type="term" value="F:phosphatidylinositol-3-phosphate binding"/>
    <property type="evidence" value="ECO:0007669"/>
    <property type="project" value="TreeGrafter"/>
</dbReference>
<dbReference type="GeneID" id="111600823"/>